<gene>
    <name evidence="3" type="ORF">FOTG_05138</name>
</gene>
<dbReference type="OrthoDB" id="4152607at2759"/>
<feature type="domain" description="DUF7587" evidence="2">
    <location>
        <begin position="241"/>
        <end position="365"/>
    </location>
</feature>
<dbReference type="Pfam" id="PF24494">
    <property type="entry name" value="DUF7587"/>
    <property type="match status" value="1"/>
</dbReference>
<dbReference type="EMBL" id="JH657925">
    <property type="protein sequence ID" value="EXM30116.1"/>
    <property type="molecule type" value="Genomic_DNA"/>
</dbReference>
<reference evidence="3" key="2">
    <citation type="submission" date="2012-05" db="EMBL/GenBank/DDBJ databases">
        <title>The Genome Annotation of Fusarium oxysporum Cotton.</title>
        <authorList>
            <consortium name="The Broad Institute Genomics Platform"/>
            <person name="Ma L.-J."/>
            <person name="Corby-Kistler H."/>
            <person name="Broz K."/>
            <person name="Gale L.R."/>
            <person name="Jonkers W."/>
            <person name="O'Donnell K."/>
            <person name="Ploetz R."/>
            <person name="Steinberg C."/>
            <person name="Schwartz D.C."/>
            <person name="VanEtten H."/>
            <person name="Zhou S."/>
            <person name="Young S.K."/>
            <person name="Zeng Q."/>
            <person name="Gargeya S."/>
            <person name="Fitzgerald M."/>
            <person name="Abouelleil A."/>
            <person name="Alvarado L."/>
            <person name="Chapman S.B."/>
            <person name="Gainer-Dewar J."/>
            <person name="Goldberg J."/>
            <person name="Griggs A."/>
            <person name="Gujja S."/>
            <person name="Hansen M."/>
            <person name="Howarth C."/>
            <person name="Imamovic A."/>
            <person name="Ireland A."/>
            <person name="Larimer J."/>
            <person name="McCowan C."/>
            <person name="Murphy C."/>
            <person name="Pearson M."/>
            <person name="Poon T.W."/>
            <person name="Priest M."/>
            <person name="Roberts A."/>
            <person name="Saif S."/>
            <person name="Shea T."/>
            <person name="Sykes S."/>
            <person name="Wortman J."/>
            <person name="Nusbaum C."/>
            <person name="Birren B."/>
        </authorList>
    </citation>
    <scope>NUCLEOTIDE SEQUENCE</scope>
    <source>
        <strain evidence="3">25433</strain>
    </source>
</reference>
<dbReference type="Proteomes" id="UP000030701">
    <property type="component" value="Unassembled WGS sequence"/>
</dbReference>
<accession>X0M9T2</accession>
<dbReference type="HOGENOM" id="CLU_035446_1_0_1"/>
<organism evidence="3">
    <name type="scientific">Fusarium oxysporum f. sp. vasinfectum 25433</name>
    <dbReference type="NCBI Taxonomy" id="1089449"/>
    <lineage>
        <taxon>Eukaryota</taxon>
        <taxon>Fungi</taxon>
        <taxon>Dikarya</taxon>
        <taxon>Ascomycota</taxon>
        <taxon>Pezizomycotina</taxon>
        <taxon>Sordariomycetes</taxon>
        <taxon>Hypocreomycetidae</taxon>
        <taxon>Hypocreales</taxon>
        <taxon>Nectriaceae</taxon>
        <taxon>Fusarium</taxon>
        <taxon>Fusarium oxysporum species complex</taxon>
    </lineage>
</organism>
<reference evidence="3" key="1">
    <citation type="submission" date="2011-11" db="EMBL/GenBank/DDBJ databases">
        <title>The Genome Sequence of Fusarium oxysporum Cotton.</title>
        <authorList>
            <consortium name="The Broad Institute Genome Sequencing Platform"/>
            <person name="Ma L.-J."/>
            <person name="Gale L.R."/>
            <person name="Schwartz D.C."/>
            <person name="Zhou S."/>
            <person name="Corby-Kistler H."/>
            <person name="Young S.K."/>
            <person name="Zeng Q."/>
            <person name="Gargeya S."/>
            <person name="Fitzgerald M."/>
            <person name="Haas B."/>
            <person name="Abouelleil A."/>
            <person name="Alvarado L."/>
            <person name="Arachchi H.M."/>
            <person name="Berlin A."/>
            <person name="Brown A."/>
            <person name="Chapman S.B."/>
            <person name="Chen Z."/>
            <person name="Dunbar C."/>
            <person name="Freedman E."/>
            <person name="Gearin G."/>
            <person name="Goldberg J."/>
            <person name="Griggs A."/>
            <person name="Gujja S."/>
            <person name="Heiman D."/>
            <person name="Howarth C."/>
            <person name="Larson L."/>
            <person name="Lui A."/>
            <person name="MacDonald P.J.P."/>
            <person name="Montmayeur A."/>
            <person name="Murphy C."/>
            <person name="Neiman D."/>
            <person name="Pearson M."/>
            <person name="Priest M."/>
            <person name="Roberts A."/>
            <person name="Saif S."/>
            <person name="Shea T."/>
            <person name="Shenoy N."/>
            <person name="Sisk P."/>
            <person name="Stolte C."/>
            <person name="Sykes S."/>
            <person name="Wortman J."/>
            <person name="Nusbaum C."/>
            <person name="Birren B."/>
        </authorList>
    </citation>
    <scope>NUCLEOTIDE SEQUENCE [LARGE SCALE GENOMIC DNA]</scope>
    <source>
        <strain evidence="3">25433</strain>
    </source>
</reference>
<name>X0M9T2_FUSOX</name>
<evidence type="ECO:0000313" key="3">
    <source>
        <dbReference type="EMBL" id="EXM30116.1"/>
    </source>
</evidence>
<protein>
    <recommendedName>
        <fullName evidence="2">DUF7587 domain-containing protein</fullName>
    </recommendedName>
</protein>
<feature type="compositionally biased region" description="Polar residues" evidence="1">
    <location>
        <begin position="17"/>
        <end position="31"/>
    </location>
</feature>
<dbReference type="InterPro" id="IPR056009">
    <property type="entry name" value="DUF7587"/>
</dbReference>
<feature type="region of interest" description="Disordered" evidence="1">
    <location>
        <begin position="1"/>
        <end position="32"/>
    </location>
</feature>
<evidence type="ECO:0000256" key="1">
    <source>
        <dbReference type="SAM" id="MobiDB-lite"/>
    </source>
</evidence>
<proteinExistence type="predicted"/>
<evidence type="ECO:0000259" key="2">
    <source>
        <dbReference type="Pfam" id="PF24494"/>
    </source>
</evidence>
<dbReference type="AlphaFoldDB" id="X0M9T2"/>
<sequence>MSDNQQRAAAEVERATDQISRLSITDQNNANPHEKGLKEAIRNFEEAAVAFSEHGQRIIELLADDNLFLKEDTETVYAVHTMAPKLHSFAQSLRDSVVQVVAKYVTSLGDVRNRDVDELLKYLEKPIKSIASRVIGESKDENSLWKIAEECHNQAAGPAGELSPDDYLDSLGGDNDKSLLDHHALLRLLRERLLEGRKKAAREDWIRFWTRSSNRCPRGPTMFQPLHEFHRFPMERPPKVIPRYLFRAFCADTKGVNNDDIIASWSIRHDISDHHKKDLLSLNREDASAILHGHLESFSSNEKDNLVSWSSSLMFLVQYANWEFCNWSYAPQDRIYIYAVDTTKFPHGQFVRDKWLLRQFRDTQAAKEADRTIPCTSNAGLMIFLDIPAAGSQ</sequence>